<reference evidence="6 7" key="1">
    <citation type="journal article" date="2015" name="Nat. Commun.">
        <title>Lucilia cuprina genome unlocks parasitic fly biology to underpin future interventions.</title>
        <authorList>
            <person name="Anstead C.A."/>
            <person name="Korhonen P.K."/>
            <person name="Young N.D."/>
            <person name="Hall R.S."/>
            <person name="Jex A.R."/>
            <person name="Murali S.C."/>
            <person name="Hughes D.S."/>
            <person name="Lee S.F."/>
            <person name="Perry T."/>
            <person name="Stroehlein A.J."/>
            <person name="Ansell B.R."/>
            <person name="Breugelmans B."/>
            <person name="Hofmann A."/>
            <person name="Qu J."/>
            <person name="Dugan S."/>
            <person name="Lee S.L."/>
            <person name="Chao H."/>
            <person name="Dinh H."/>
            <person name="Han Y."/>
            <person name="Doddapaneni H.V."/>
            <person name="Worley K.C."/>
            <person name="Muzny D.M."/>
            <person name="Ioannidis P."/>
            <person name="Waterhouse R.M."/>
            <person name="Zdobnov E.M."/>
            <person name="James P.J."/>
            <person name="Bagnall N.H."/>
            <person name="Kotze A.C."/>
            <person name="Gibbs R.A."/>
            <person name="Richards S."/>
            <person name="Batterham P."/>
            <person name="Gasser R.B."/>
        </authorList>
    </citation>
    <scope>NUCLEOTIDE SEQUENCE [LARGE SCALE GENOMIC DNA]</scope>
    <source>
        <strain evidence="6 7">LS</strain>
        <tissue evidence="6">Full body</tissue>
    </source>
</reference>
<evidence type="ECO:0000313" key="7">
    <source>
        <dbReference type="Proteomes" id="UP000037069"/>
    </source>
</evidence>
<dbReference type="InterPro" id="IPR016024">
    <property type="entry name" value="ARM-type_fold"/>
</dbReference>
<sequence>MKIKKDKKLEKRSHDEEPPKEEKEHKKSSKKQKLNNVEKENGDDKTETESTPATDKSFKSVDVNIFKYFKELTNDEEKTRMEAALHLLQQIHRTKEPEKRQKELAYTLKRLIRGCGASTNVSRAGFFTGLVGIMKSFTTEELTMEQIFETLNKELHVGATIANKEDADAVVGKILVCGALLHSGRLTEANSEHLEQVTNMLLQSSRHRTYHASLGFSFLCEIIEALSQKQFETSIWPLLQKELIKPWPKQSLQTVHCLITVQKKFPNIVNGKFLKLHFGGNELLNPESFQYLHKIFWEHSNTDILTHPAFECFGSYIANTKYLAQFWSDTVDPGLENPTKLLEVETLKILTDILDNLNVEQTNVHELLTDNFMRMFIEGLKNLKQKKDETLKAFYADFLESLVKSCGKLTKDAAKVAVIKRLILPPGIFNIEKFTGHRIVHQLINTLGEEGVQDVFQLYKSIFLATLAKNPENAGENWLNFERLNAGYTLQHLLQHKSVQSSYKWREEQLKFLFTCGIFYVTDSAEICKKEAAGSFSKDFADQCKNMFYTCLQSKLSDVRQEQQLLFNLAEYCQEKMSQKHAAKYFRIQKFDEALQKSWNSMFESVAKSYKSAVQDKANKKKKASESNKKGDNKLQTVFNILLLNMGLQLFREAEMAGPAVDDLLKCMEKTSQQTKTKKSKKTGASEQEEEPEWIEVVVDLFLHLLSQNNNALRNIVNALFPHLCDNLSLSAVHQILAMLDMKDGHNPLSTKNEDEEDEDDGEEEEDDDEEMETQENGDDADSDEDEEDEDDDDDDDEAEEEDDDDDEEGVTASDKLRNAISQALIANGSAVDDDMESVDLNEMTEEEGRKLDEALANAFKALKKTNGGGSQTKKSKSYRVKTTTVMHFRIRVLDLIEIYLQQKPSLLISIEIMLALFNMLEYCVGDELKPLQTKVEKVLTKLTSHKNYTTDEELKEDNFVDFIRLIVEKKAPAVVYEIVNKMRNKCTCFLIANASKINADQNTDKILKLCQEYTEEFIKSRNPTVNITLLSDIFKLRWRNVWNMAEDLTQHGLSVQTRTFRRIQIYEVLSVLYKNHELQKQNEELAKKHFKKIEKSLSNHLKALSENTSVKHSPKEFQTLLDLLLNAEKTHQRLKLQSVLSAEITLSSVQNLRKLIRLESAQVYQRFCNTFKLEVIRNTDVQNKTKTQQQVSESESENDVETNGDEQETKSESKAQKRKAAAKDLRKQKKQKKQQRLEAASRGLNGGIGFTQRNAKKVNSLIENGDSDEN</sequence>
<dbReference type="SUPFAM" id="SSF48371">
    <property type="entry name" value="ARM repeat"/>
    <property type="match status" value="2"/>
</dbReference>
<evidence type="ECO:0000256" key="4">
    <source>
        <dbReference type="SAM" id="MobiDB-lite"/>
    </source>
</evidence>
<dbReference type="PANTHER" id="PTHR13213">
    <property type="entry name" value="MYB-BINDING PROTEIN 1A FAMILY MEMBER"/>
    <property type="match status" value="1"/>
</dbReference>
<accession>A0A0L0CF50</accession>
<protein>
    <recommendedName>
        <fullName evidence="8">Myb-binding protein 1A</fullName>
    </recommendedName>
</protein>
<dbReference type="EMBL" id="JRES01001034">
    <property type="protein sequence ID" value="KNC26043.1"/>
    <property type="molecule type" value="Genomic_DNA"/>
</dbReference>
<comment type="caution">
    <text evidence="6">The sequence shown here is derived from an EMBL/GenBank/DDBJ whole genome shotgun (WGS) entry which is preliminary data.</text>
</comment>
<dbReference type="AlphaFoldDB" id="A0A0L0CF50"/>
<feature type="region of interest" description="Disordered" evidence="4">
    <location>
        <begin position="746"/>
        <end position="815"/>
    </location>
</feature>
<evidence type="ECO:0000256" key="2">
    <source>
        <dbReference type="ARBA" id="ARBA00006809"/>
    </source>
</evidence>
<evidence type="ECO:0000313" key="6">
    <source>
        <dbReference type="EMBL" id="KNC31033.1"/>
    </source>
</evidence>
<feature type="compositionally biased region" description="Basic and acidic residues" evidence="4">
    <location>
        <begin position="1208"/>
        <end position="1226"/>
    </location>
</feature>
<feature type="compositionally biased region" description="Acidic residues" evidence="4">
    <location>
        <begin position="1195"/>
        <end position="1207"/>
    </location>
</feature>
<gene>
    <name evidence="5" type="ORF">FF38_02089</name>
    <name evidence="6" type="ORF">FF38_03771</name>
</gene>
<dbReference type="STRING" id="7375.A0A0L0CF50"/>
<feature type="region of interest" description="Disordered" evidence="4">
    <location>
        <begin position="1"/>
        <end position="54"/>
    </location>
</feature>
<keyword evidence="3" id="KW-0539">Nucleus</keyword>
<feature type="region of interest" description="Disordered" evidence="4">
    <location>
        <begin position="1184"/>
        <end position="1271"/>
    </location>
</feature>
<dbReference type="GO" id="GO:0043565">
    <property type="term" value="F:sequence-specific DNA binding"/>
    <property type="evidence" value="ECO:0007669"/>
    <property type="project" value="TreeGrafter"/>
</dbReference>
<organism evidence="6 7">
    <name type="scientific">Lucilia cuprina</name>
    <name type="common">Green bottle fly</name>
    <name type="synonym">Australian sheep blowfly</name>
    <dbReference type="NCBI Taxonomy" id="7375"/>
    <lineage>
        <taxon>Eukaryota</taxon>
        <taxon>Metazoa</taxon>
        <taxon>Ecdysozoa</taxon>
        <taxon>Arthropoda</taxon>
        <taxon>Hexapoda</taxon>
        <taxon>Insecta</taxon>
        <taxon>Pterygota</taxon>
        <taxon>Neoptera</taxon>
        <taxon>Endopterygota</taxon>
        <taxon>Diptera</taxon>
        <taxon>Brachycera</taxon>
        <taxon>Muscomorpha</taxon>
        <taxon>Oestroidea</taxon>
        <taxon>Calliphoridae</taxon>
        <taxon>Luciliinae</taxon>
        <taxon>Lucilia</taxon>
    </lineage>
</organism>
<evidence type="ECO:0008006" key="8">
    <source>
        <dbReference type="Google" id="ProtNLM"/>
    </source>
</evidence>
<dbReference type="Proteomes" id="UP000037069">
    <property type="component" value="Unassembled WGS sequence"/>
</dbReference>
<comment type="subcellular location">
    <subcellularLocation>
        <location evidence="1">Nucleus</location>
    </subcellularLocation>
</comment>
<evidence type="ECO:0000256" key="1">
    <source>
        <dbReference type="ARBA" id="ARBA00004123"/>
    </source>
</evidence>
<feature type="compositionally biased region" description="Acidic residues" evidence="4">
    <location>
        <begin position="754"/>
        <end position="810"/>
    </location>
</feature>
<dbReference type="PANTHER" id="PTHR13213:SF2">
    <property type="entry name" value="MYB-BINDING PROTEIN 1A"/>
    <property type="match status" value="1"/>
</dbReference>
<dbReference type="InterPro" id="IPR007015">
    <property type="entry name" value="DNA_pol_V/MYBBP1A"/>
</dbReference>
<dbReference type="GO" id="GO:0003714">
    <property type="term" value="F:transcription corepressor activity"/>
    <property type="evidence" value="ECO:0007669"/>
    <property type="project" value="TreeGrafter"/>
</dbReference>
<dbReference type="Pfam" id="PF04931">
    <property type="entry name" value="DNA_pol_phi"/>
    <property type="match status" value="1"/>
</dbReference>
<dbReference type="OrthoDB" id="342531at2759"/>
<evidence type="ECO:0000313" key="5">
    <source>
        <dbReference type="EMBL" id="KNC26043.1"/>
    </source>
</evidence>
<feature type="region of interest" description="Disordered" evidence="4">
    <location>
        <begin position="672"/>
        <end position="691"/>
    </location>
</feature>
<keyword evidence="7" id="KW-1185">Reference proteome</keyword>
<dbReference type="GO" id="GO:0005730">
    <property type="term" value="C:nucleolus"/>
    <property type="evidence" value="ECO:0007669"/>
    <property type="project" value="InterPro"/>
</dbReference>
<dbReference type="OMA" id="LQTGHFW"/>
<dbReference type="EMBL" id="JRES01000455">
    <property type="protein sequence ID" value="KNC31033.1"/>
    <property type="molecule type" value="Genomic_DNA"/>
</dbReference>
<name>A0A0L0CF50_LUCCU</name>
<feature type="compositionally biased region" description="Polar residues" evidence="4">
    <location>
        <begin position="1184"/>
        <end position="1194"/>
    </location>
</feature>
<feature type="compositionally biased region" description="Basic and acidic residues" evidence="4">
    <location>
        <begin position="36"/>
        <end position="48"/>
    </location>
</feature>
<proteinExistence type="inferred from homology"/>
<evidence type="ECO:0000256" key="3">
    <source>
        <dbReference type="ARBA" id="ARBA00023242"/>
    </source>
</evidence>
<feature type="compositionally biased region" description="Basic and acidic residues" evidence="4">
    <location>
        <begin position="7"/>
        <end position="25"/>
    </location>
</feature>
<dbReference type="GO" id="GO:0003723">
    <property type="term" value="F:RNA binding"/>
    <property type="evidence" value="ECO:0007669"/>
    <property type="project" value="TreeGrafter"/>
</dbReference>
<comment type="similarity">
    <text evidence="2">Belongs to the MYBBP1A family.</text>
</comment>